<evidence type="ECO:0000313" key="9">
    <source>
        <dbReference type="Proteomes" id="UP001620409"/>
    </source>
</evidence>
<keyword evidence="4" id="KW-0472">Membrane</keyword>
<evidence type="ECO:0000256" key="2">
    <source>
        <dbReference type="ARBA" id="ARBA00022692"/>
    </source>
</evidence>
<feature type="region of interest" description="Disordered" evidence="5">
    <location>
        <begin position="126"/>
        <end position="166"/>
    </location>
</feature>
<accession>A0ABW8IGD4</accession>
<keyword evidence="3" id="KW-1133">Transmembrane helix</keyword>
<dbReference type="SUPFAM" id="SSF74653">
    <property type="entry name" value="TolA/TonB C-terminal domain"/>
    <property type="match status" value="1"/>
</dbReference>
<keyword evidence="2" id="KW-0812">Transmembrane</keyword>
<keyword evidence="6" id="KW-0732">Signal</keyword>
<evidence type="ECO:0000256" key="6">
    <source>
        <dbReference type="SAM" id="SignalP"/>
    </source>
</evidence>
<comment type="caution">
    <text evidence="8">The sequence shown here is derived from an EMBL/GenBank/DDBJ whole genome shotgun (WGS) entry which is preliminary data.</text>
</comment>
<organism evidence="8 9">
    <name type="scientific">Dyella humi</name>
    <dbReference type="NCBI Taxonomy" id="1770547"/>
    <lineage>
        <taxon>Bacteria</taxon>
        <taxon>Pseudomonadati</taxon>
        <taxon>Pseudomonadota</taxon>
        <taxon>Gammaproteobacteria</taxon>
        <taxon>Lysobacterales</taxon>
        <taxon>Rhodanobacteraceae</taxon>
        <taxon>Dyella</taxon>
    </lineage>
</organism>
<comment type="subcellular location">
    <subcellularLocation>
        <location evidence="1">Membrane</location>
        <topology evidence="1">Single-pass membrane protein</topology>
    </subcellularLocation>
</comment>
<evidence type="ECO:0000259" key="7">
    <source>
        <dbReference type="PROSITE" id="PS52015"/>
    </source>
</evidence>
<evidence type="ECO:0000256" key="3">
    <source>
        <dbReference type="ARBA" id="ARBA00022989"/>
    </source>
</evidence>
<feature type="compositionally biased region" description="Pro residues" evidence="5">
    <location>
        <begin position="131"/>
        <end position="160"/>
    </location>
</feature>
<dbReference type="Proteomes" id="UP001620409">
    <property type="component" value="Unassembled WGS sequence"/>
</dbReference>
<dbReference type="NCBIfam" id="TIGR01352">
    <property type="entry name" value="tonB_Cterm"/>
    <property type="match status" value="1"/>
</dbReference>
<feature type="signal peptide" evidence="6">
    <location>
        <begin position="1"/>
        <end position="29"/>
    </location>
</feature>
<keyword evidence="9" id="KW-1185">Reference proteome</keyword>
<evidence type="ECO:0000313" key="8">
    <source>
        <dbReference type="EMBL" id="MFK2854251.1"/>
    </source>
</evidence>
<sequence length="166" mass="17548">MIGYDSRNAWRRRIGCLTLTALLISAALAQSPEPLPMDPGNGSDMQHGGFPPPPFPPEGVRNREQGVVLLKVLVSADGSARKVEVDADNKASPELTKAASDAALKWHYPKPEDSKTADSWMKVPVRFSLSPMPPHPPGSPHGGDMPPPPPGGPMPPPPAQPSSSNS</sequence>
<protein>
    <submittedName>
        <fullName evidence="8">TonB family protein</fullName>
    </submittedName>
</protein>
<dbReference type="InterPro" id="IPR037682">
    <property type="entry name" value="TonB_C"/>
</dbReference>
<dbReference type="EMBL" id="JADIKI010000022">
    <property type="protein sequence ID" value="MFK2854251.1"/>
    <property type="molecule type" value="Genomic_DNA"/>
</dbReference>
<dbReference type="InterPro" id="IPR006260">
    <property type="entry name" value="TonB/TolA_C"/>
</dbReference>
<dbReference type="Pfam" id="PF03544">
    <property type="entry name" value="TonB_C"/>
    <property type="match status" value="1"/>
</dbReference>
<dbReference type="Gene3D" id="3.30.1150.10">
    <property type="match status" value="1"/>
</dbReference>
<evidence type="ECO:0000256" key="4">
    <source>
        <dbReference type="ARBA" id="ARBA00023136"/>
    </source>
</evidence>
<feature type="domain" description="TonB C-terminal" evidence="7">
    <location>
        <begin position="40"/>
        <end position="136"/>
    </location>
</feature>
<dbReference type="RefSeq" id="WP_380008392.1">
    <property type="nucleotide sequence ID" value="NZ_JADIKI010000022.1"/>
</dbReference>
<gene>
    <name evidence="8" type="ORF">ISP18_06590</name>
</gene>
<feature type="region of interest" description="Disordered" evidence="5">
    <location>
        <begin position="33"/>
        <end position="61"/>
    </location>
</feature>
<name>A0ABW8IGD4_9GAMM</name>
<evidence type="ECO:0000256" key="1">
    <source>
        <dbReference type="ARBA" id="ARBA00004167"/>
    </source>
</evidence>
<evidence type="ECO:0000256" key="5">
    <source>
        <dbReference type="SAM" id="MobiDB-lite"/>
    </source>
</evidence>
<feature type="chain" id="PRO_5046953238" evidence="6">
    <location>
        <begin position="30"/>
        <end position="166"/>
    </location>
</feature>
<proteinExistence type="predicted"/>
<dbReference type="PROSITE" id="PS52015">
    <property type="entry name" value="TONB_CTD"/>
    <property type="match status" value="1"/>
</dbReference>
<reference evidence="8 9" key="1">
    <citation type="submission" date="2020-10" db="EMBL/GenBank/DDBJ databases">
        <title>Phylogeny of dyella-like bacteria.</title>
        <authorList>
            <person name="Fu J."/>
        </authorList>
    </citation>
    <scope>NUCLEOTIDE SEQUENCE [LARGE SCALE GENOMIC DNA]</scope>
    <source>
        <strain evidence="8 9">DHG40</strain>
    </source>
</reference>